<dbReference type="PANTHER" id="PTHR22844">
    <property type="entry name" value="F-BOX AND WD40 DOMAIN PROTEIN"/>
    <property type="match status" value="1"/>
</dbReference>
<feature type="region of interest" description="Disordered" evidence="4">
    <location>
        <begin position="34"/>
        <end position="58"/>
    </location>
</feature>
<feature type="repeat" description="WD" evidence="3">
    <location>
        <begin position="264"/>
        <end position="294"/>
    </location>
</feature>
<dbReference type="InterPro" id="IPR015943">
    <property type="entry name" value="WD40/YVTN_repeat-like_dom_sf"/>
</dbReference>
<dbReference type="SMART" id="SM00320">
    <property type="entry name" value="WD40"/>
    <property type="match status" value="7"/>
</dbReference>
<dbReference type="InterPro" id="IPR036322">
    <property type="entry name" value="WD40_repeat_dom_sf"/>
</dbReference>
<evidence type="ECO:0000256" key="3">
    <source>
        <dbReference type="PROSITE-ProRule" id="PRU00221"/>
    </source>
</evidence>
<feature type="compositionally biased region" description="Low complexity" evidence="4">
    <location>
        <begin position="47"/>
        <end position="58"/>
    </location>
</feature>
<dbReference type="FunFam" id="2.130.10.10:FF:000775">
    <property type="entry name" value="BnaA09g28200D protein"/>
    <property type="match status" value="1"/>
</dbReference>
<dbReference type="EMBL" id="AMZH03011979">
    <property type="protein sequence ID" value="RRT51900.1"/>
    <property type="molecule type" value="Genomic_DNA"/>
</dbReference>
<evidence type="ECO:0000313" key="5">
    <source>
        <dbReference type="EMBL" id="RRT51900.1"/>
    </source>
</evidence>
<sequence>MAWLPHDSASVSRPFSSSPMPLCIPCSFASTGEHDTAPPPSRTLHLSASTTSSSSSSNVPTAARAASVFDDAASLLTLPSLQSLVPIASYPDTTPSPASYLCLSSLKPLRPSSSAAALAVSVASSLLYSASESEITVLDLVTVRPVESFAAVPSAGSVKSVALSPDGKLFTAHQDGRIRVWRRSTRSGRHRLEATLPTAGDRLRRFPLPGNYVAVRRHKKLLWIEHADAVSAVATSGSLLYSVSWDKTLKVWRAGGDLRCQESVQAHENAVNAVAVAGDGTVYTGSADGRIRVWALSPPEEGRGRGHGQPKHGPVATLERHRSAVNALSLSDDGAVLYSGACDRSILVWEREESADHMVVAGALRGHRKAILCLACVGDVLFSGSSDRTVRIWRKEGEGKGYSCLGVMEGHVTGVRSLVAVRVSDPAEPESESEEYRVCSGSLDGEVKIWRVRIPTTQRSDSK</sequence>
<dbReference type="PROSITE" id="PS50082">
    <property type="entry name" value="WD_REPEATS_2"/>
    <property type="match status" value="3"/>
</dbReference>
<evidence type="ECO:0000313" key="6">
    <source>
        <dbReference type="Proteomes" id="UP000287651"/>
    </source>
</evidence>
<dbReference type="Proteomes" id="UP000287651">
    <property type="component" value="Unassembled WGS sequence"/>
</dbReference>
<dbReference type="AlphaFoldDB" id="A0A426YJP6"/>
<accession>A0A426YJP6</accession>
<keyword evidence="2" id="KW-0677">Repeat</keyword>
<evidence type="ECO:0000256" key="2">
    <source>
        <dbReference type="ARBA" id="ARBA00022737"/>
    </source>
</evidence>
<dbReference type="InterPro" id="IPR001680">
    <property type="entry name" value="WD40_rpt"/>
</dbReference>
<keyword evidence="1 3" id="KW-0853">WD repeat</keyword>
<evidence type="ECO:0000256" key="1">
    <source>
        <dbReference type="ARBA" id="ARBA00022574"/>
    </source>
</evidence>
<organism evidence="5 6">
    <name type="scientific">Ensete ventricosum</name>
    <name type="common">Abyssinian banana</name>
    <name type="synonym">Musa ensete</name>
    <dbReference type="NCBI Taxonomy" id="4639"/>
    <lineage>
        <taxon>Eukaryota</taxon>
        <taxon>Viridiplantae</taxon>
        <taxon>Streptophyta</taxon>
        <taxon>Embryophyta</taxon>
        <taxon>Tracheophyta</taxon>
        <taxon>Spermatophyta</taxon>
        <taxon>Magnoliopsida</taxon>
        <taxon>Liliopsida</taxon>
        <taxon>Zingiberales</taxon>
        <taxon>Musaceae</taxon>
        <taxon>Ensete</taxon>
    </lineage>
</organism>
<proteinExistence type="predicted"/>
<dbReference type="PANTHER" id="PTHR22844:SF199">
    <property type="entry name" value="F21J9.19"/>
    <property type="match status" value="1"/>
</dbReference>
<dbReference type="PRINTS" id="PR00320">
    <property type="entry name" value="GPROTEINBRPT"/>
</dbReference>
<dbReference type="Pfam" id="PF00400">
    <property type="entry name" value="WD40"/>
    <property type="match status" value="6"/>
</dbReference>
<dbReference type="InterPro" id="IPR045182">
    <property type="entry name" value="JINGUBANG-like"/>
</dbReference>
<dbReference type="SUPFAM" id="SSF50978">
    <property type="entry name" value="WD40 repeat-like"/>
    <property type="match status" value="1"/>
</dbReference>
<protein>
    <submittedName>
        <fullName evidence="5">Uncharacterized protein</fullName>
    </submittedName>
</protein>
<dbReference type="InterPro" id="IPR020472">
    <property type="entry name" value="WD40_PAC1"/>
</dbReference>
<feature type="repeat" description="WD" evidence="3">
    <location>
        <begin position="364"/>
        <end position="393"/>
    </location>
</feature>
<reference evidence="5 6" key="1">
    <citation type="journal article" date="2014" name="Agronomy (Basel)">
        <title>A Draft Genome Sequence for Ensete ventricosum, the Drought-Tolerant Tree Against Hunger.</title>
        <authorList>
            <person name="Harrison J."/>
            <person name="Moore K.A."/>
            <person name="Paszkiewicz K."/>
            <person name="Jones T."/>
            <person name="Grant M."/>
            <person name="Ambacheew D."/>
            <person name="Muzemil S."/>
            <person name="Studholme D.J."/>
        </authorList>
    </citation>
    <scope>NUCLEOTIDE SEQUENCE [LARGE SCALE GENOMIC DNA]</scope>
</reference>
<dbReference type="PROSITE" id="PS50294">
    <property type="entry name" value="WD_REPEATS_REGION"/>
    <property type="match status" value="3"/>
</dbReference>
<feature type="repeat" description="WD" evidence="3">
    <location>
        <begin position="318"/>
        <end position="350"/>
    </location>
</feature>
<gene>
    <name evidence="5" type="ORF">B296_00050828</name>
</gene>
<evidence type="ECO:0000256" key="4">
    <source>
        <dbReference type="SAM" id="MobiDB-lite"/>
    </source>
</evidence>
<name>A0A426YJP6_ENSVE</name>
<comment type="caution">
    <text evidence="5">The sequence shown here is derived from an EMBL/GenBank/DDBJ whole genome shotgun (WGS) entry which is preliminary data.</text>
</comment>
<dbReference type="Gene3D" id="2.130.10.10">
    <property type="entry name" value="YVTN repeat-like/Quinoprotein amine dehydrogenase"/>
    <property type="match status" value="3"/>
</dbReference>